<dbReference type="InterPro" id="IPR005754">
    <property type="entry name" value="Sortase"/>
</dbReference>
<feature type="compositionally biased region" description="Pro residues" evidence="2">
    <location>
        <begin position="163"/>
        <end position="175"/>
    </location>
</feature>
<feature type="compositionally biased region" description="Basic and acidic residues" evidence="2">
    <location>
        <begin position="133"/>
        <end position="142"/>
    </location>
</feature>
<dbReference type="GO" id="GO:0016787">
    <property type="term" value="F:hydrolase activity"/>
    <property type="evidence" value="ECO:0007669"/>
    <property type="project" value="UniProtKB-KW"/>
</dbReference>
<gene>
    <name evidence="5" type="ORF">I585_01692</name>
    <name evidence="4" type="ORF">UAI_04046</name>
</gene>
<dbReference type="Gene3D" id="2.40.260.10">
    <property type="entry name" value="Sortase"/>
    <property type="match status" value="1"/>
</dbReference>
<evidence type="ECO:0000313" key="5">
    <source>
        <dbReference type="EMBL" id="EOT70213.1"/>
    </source>
</evidence>
<keyword evidence="3" id="KW-0472">Membrane</keyword>
<dbReference type="AlphaFoldDB" id="R2QVG9"/>
<reference evidence="5 7" key="2">
    <citation type="submission" date="2013-03" db="EMBL/GenBank/DDBJ databases">
        <title>The Genome Sequence of Enterococcus malodoratus ATCC_43197 (PacBio/Illumina hybrid assembly).</title>
        <authorList>
            <consortium name="The Broad Institute Genomics Platform"/>
            <consortium name="The Broad Institute Genome Sequencing Center for Infectious Disease"/>
            <person name="Earl A."/>
            <person name="Russ C."/>
            <person name="Gilmore M."/>
            <person name="Surin D."/>
            <person name="Walker B."/>
            <person name="Young S."/>
            <person name="Zeng Q."/>
            <person name="Gargeya S."/>
            <person name="Fitzgerald M."/>
            <person name="Haas B."/>
            <person name="Abouelleil A."/>
            <person name="Allen A.W."/>
            <person name="Alvarado L."/>
            <person name="Arachchi H.M."/>
            <person name="Berlin A.M."/>
            <person name="Chapman S.B."/>
            <person name="Gainer-Dewar J."/>
            <person name="Goldberg J."/>
            <person name="Griggs A."/>
            <person name="Gujja S."/>
            <person name="Hansen M."/>
            <person name="Howarth C."/>
            <person name="Imamovic A."/>
            <person name="Ireland A."/>
            <person name="Larimer J."/>
            <person name="McCowan C."/>
            <person name="Murphy C."/>
            <person name="Pearson M."/>
            <person name="Poon T.W."/>
            <person name="Priest M."/>
            <person name="Roberts A."/>
            <person name="Saif S."/>
            <person name="Shea T."/>
            <person name="Sisk P."/>
            <person name="Sykes S."/>
            <person name="Wortman J."/>
            <person name="Nusbaum C."/>
            <person name="Birren B."/>
        </authorList>
    </citation>
    <scope>NUCLEOTIDE SEQUENCE [LARGE SCALE GENOMIC DNA]</scope>
    <source>
        <strain evidence="5 7">ATCC 43197</strain>
    </source>
</reference>
<feature type="compositionally biased region" description="Polar residues" evidence="2">
    <location>
        <begin position="146"/>
        <end position="162"/>
    </location>
</feature>
<evidence type="ECO:0000256" key="1">
    <source>
        <dbReference type="ARBA" id="ARBA00022801"/>
    </source>
</evidence>
<evidence type="ECO:0000313" key="7">
    <source>
        <dbReference type="Proteomes" id="UP000014148"/>
    </source>
</evidence>
<evidence type="ECO:0000313" key="4">
    <source>
        <dbReference type="EMBL" id="EOH72461.1"/>
    </source>
</evidence>
<dbReference type="STRING" id="71451.RV07_GL000209"/>
<comment type="caution">
    <text evidence="4">The sequence shown here is derived from an EMBL/GenBank/DDBJ whole genome shotgun (WGS) entry which is preliminary data.</text>
</comment>
<feature type="region of interest" description="Disordered" evidence="2">
    <location>
        <begin position="133"/>
        <end position="221"/>
    </location>
</feature>
<dbReference type="PATRIC" id="fig|1158601.3.peg.4015"/>
<dbReference type="Proteomes" id="UP000013783">
    <property type="component" value="Unassembled WGS sequence"/>
</dbReference>
<accession>R2QVG9</accession>
<keyword evidence="3" id="KW-0812">Transmembrane</keyword>
<keyword evidence="3" id="KW-1133">Transmembrane helix</keyword>
<dbReference type="EMBL" id="AJAK01000030">
    <property type="protein sequence ID" value="EOH72461.1"/>
    <property type="molecule type" value="Genomic_DNA"/>
</dbReference>
<proteinExistence type="predicted"/>
<evidence type="ECO:0000313" key="6">
    <source>
        <dbReference type="Proteomes" id="UP000013783"/>
    </source>
</evidence>
<organism evidence="4 6">
    <name type="scientific">Enterococcus malodoratus ATCC 43197</name>
    <dbReference type="NCBI Taxonomy" id="1158601"/>
    <lineage>
        <taxon>Bacteria</taxon>
        <taxon>Bacillati</taxon>
        <taxon>Bacillota</taxon>
        <taxon>Bacilli</taxon>
        <taxon>Lactobacillales</taxon>
        <taxon>Enterococcaceae</taxon>
        <taxon>Enterococcus</taxon>
    </lineage>
</organism>
<evidence type="ECO:0000256" key="3">
    <source>
        <dbReference type="SAM" id="Phobius"/>
    </source>
</evidence>
<feature type="compositionally biased region" description="Low complexity" evidence="2">
    <location>
        <begin position="204"/>
        <end position="214"/>
    </location>
</feature>
<dbReference type="InterPro" id="IPR023365">
    <property type="entry name" value="Sortase_dom-sf"/>
</dbReference>
<sequence>MFYHLIKVEKGVFSLKSSRRKSFIFFVVIVCLLLFFGPIIFSSISGAQTQTEKKAQQENLVTIHGEDTLTITTTDSFSPEQYYKAVDDKFQPVQMKYTDVHADQPGRYALTLTAKKKKDSVIRTVLIIVKEKKPREKEKTENKTPASSTSKETAVKSTNNSVTPPPANPIPPVENPPAAAEGTVETTPQQEPAQVAQETPQVPPEAAKPAAEAPAPQPATQPNQIIFLGHSLPYQNGGQGSGQGIINGGSLAATWGGNPIQSGTDNQNTHFIGHNPGIFSPVLSLNPSDAITVTDSAGNPTTYIVNGLVQVDDSGVNIASGQDNWDQITSAGGGERITLQTCIGDSVNLIVYAQA</sequence>
<dbReference type="EMBL" id="ASWA01000002">
    <property type="protein sequence ID" value="EOT70213.1"/>
    <property type="molecule type" value="Genomic_DNA"/>
</dbReference>
<protein>
    <recommendedName>
        <fullName evidence="8">Sortase</fullName>
    </recommendedName>
</protein>
<reference evidence="4 6" key="1">
    <citation type="submission" date="2013-02" db="EMBL/GenBank/DDBJ databases">
        <title>The Genome Sequence of Enterococcus malodoratus ATCC_43197.</title>
        <authorList>
            <consortium name="The Broad Institute Genome Sequencing Platform"/>
            <consortium name="The Broad Institute Genome Sequencing Center for Infectious Disease"/>
            <person name="Earl A.M."/>
            <person name="Gilmore M.S."/>
            <person name="Lebreton F."/>
            <person name="Walker B."/>
            <person name="Young S.K."/>
            <person name="Zeng Q."/>
            <person name="Gargeya S."/>
            <person name="Fitzgerald M."/>
            <person name="Haas B."/>
            <person name="Abouelleil A."/>
            <person name="Alvarado L."/>
            <person name="Arachchi H.M."/>
            <person name="Berlin A.M."/>
            <person name="Chapman S.B."/>
            <person name="Dewar J."/>
            <person name="Goldberg J."/>
            <person name="Griggs A."/>
            <person name="Gujja S."/>
            <person name="Hansen M."/>
            <person name="Howarth C."/>
            <person name="Imamovic A."/>
            <person name="Larimer J."/>
            <person name="McCowan C."/>
            <person name="Murphy C."/>
            <person name="Neiman D."/>
            <person name="Pearson M."/>
            <person name="Priest M."/>
            <person name="Roberts A."/>
            <person name="Saif S."/>
            <person name="Shea T."/>
            <person name="Sisk P."/>
            <person name="Sykes S."/>
            <person name="Wortman J."/>
            <person name="Nusbaum C."/>
            <person name="Birren B."/>
        </authorList>
    </citation>
    <scope>NUCLEOTIDE SEQUENCE [LARGE SCALE GENOMIC DNA]</scope>
    <source>
        <strain evidence="4 6">ATCC 43197</strain>
    </source>
</reference>
<keyword evidence="7" id="KW-1185">Reference proteome</keyword>
<dbReference type="InterPro" id="IPR042001">
    <property type="entry name" value="Sortase_F"/>
</dbReference>
<feature type="transmembrane region" description="Helical" evidence="3">
    <location>
        <begin position="23"/>
        <end position="44"/>
    </location>
</feature>
<name>R2QVG9_9ENTE</name>
<feature type="compositionally biased region" description="Polar residues" evidence="2">
    <location>
        <begin position="184"/>
        <end position="199"/>
    </location>
</feature>
<evidence type="ECO:0000256" key="2">
    <source>
        <dbReference type="SAM" id="MobiDB-lite"/>
    </source>
</evidence>
<dbReference type="SUPFAM" id="SSF63817">
    <property type="entry name" value="Sortase"/>
    <property type="match status" value="1"/>
</dbReference>
<keyword evidence="1" id="KW-0378">Hydrolase</keyword>
<dbReference type="Pfam" id="PF04203">
    <property type="entry name" value="Sortase"/>
    <property type="match status" value="1"/>
</dbReference>
<dbReference type="Proteomes" id="UP000014148">
    <property type="component" value="Unassembled WGS sequence"/>
</dbReference>
<evidence type="ECO:0008006" key="8">
    <source>
        <dbReference type="Google" id="ProtNLM"/>
    </source>
</evidence>
<dbReference type="eggNOG" id="COG3764">
    <property type="taxonomic scope" value="Bacteria"/>
</dbReference>
<dbReference type="CDD" id="cd05829">
    <property type="entry name" value="Sortase_F"/>
    <property type="match status" value="1"/>
</dbReference>